<feature type="region of interest" description="Disordered" evidence="1">
    <location>
        <begin position="265"/>
        <end position="284"/>
    </location>
</feature>
<dbReference type="PANTHER" id="PTHR31099">
    <property type="entry name" value="OS06G0165300 PROTEIN"/>
    <property type="match status" value="1"/>
</dbReference>
<evidence type="ECO:0000313" key="3">
    <source>
        <dbReference type="Proteomes" id="UP000266723"/>
    </source>
</evidence>
<dbReference type="PANTHER" id="PTHR31099:SF44">
    <property type="entry name" value="DUF4283 DOMAIN-CONTAINING PROTEIN"/>
    <property type="match status" value="1"/>
</dbReference>
<gene>
    <name evidence="2" type="ORF">DY000_02014253</name>
</gene>
<keyword evidence="3" id="KW-1185">Reference proteome</keyword>
<proteinExistence type="predicted"/>
<dbReference type="Proteomes" id="UP000266723">
    <property type="component" value="Unassembled WGS sequence"/>
</dbReference>
<dbReference type="EMBL" id="QGKV02000759">
    <property type="protein sequence ID" value="KAF3563580.1"/>
    <property type="molecule type" value="Genomic_DNA"/>
</dbReference>
<evidence type="ECO:0000313" key="2">
    <source>
        <dbReference type="EMBL" id="KAF3563580.1"/>
    </source>
</evidence>
<protein>
    <submittedName>
        <fullName evidence="2">Uncharacterized protein</fullName>
    </submittedName>
</protein>
<organism evidence="2 3">
    <name type="scientific">Brassica cretica</name>
    <name type="common">Mustard</name>
    <dbReference type="NCBI Taxonomy" id="69181"/>
    <lineage>
        <taxon>Eukaryota</taxon>
        <taxon>Viridiplantae</taxon>
        <taxon>Streptophyta</taxon>
        <taxon>Embryophyta</taxon>
        <taxon>Tracheophyta</taxon>
        <taxon>Spermatophyta</taxon>
        <taxon>Magnoliopsida</taxon>
        <taxon>eudicotyledons</taxon>
        <taxon>Gunneridae</taxon>
        <taxon>Pentapetalae</taxon>
        <taxon>rosids</taxon>
        <taxon>malvids</taxon>
        <taxon>Brassicales</taxon>
        <taxon>Brassicaceae</taxon>
        <taxon>Brassiceae</taxon>
        <taxon>Brassica</taxon>
    </lineage>
</organism>
<reference evidence="2 3" key="1">
    <citation type="journal article" date="2020" name="BMC Genomics">
        <title>Intraspecific diversification of the crop wild relative Brassica cretica Lam. using demographic model selection.</title>
        <authorList>
            <person name="Kioukis A."/>
            <person name="Michalopoulou V.A."/>
            <person name="Briers L."/>
            <person name="Pirintsos S."/>
            <person name="Studholme D.J."/>
            <person name="Pavlidis P."/>
            <person name="Sarris P.F."/>
        </authorList>
    </citation>
    <scope>NUCLEOTIDE SEQUENCE [LARGE SCALE GENOMIC DNA]</scope>
    <source>
        <strain evidence="3">cv. PFS-1207/04</strain>
    </source>
</reference>
<comment type="caution">
    <text evidence="2">The sequence shown here is derived from an EMBL/GenBank/DDBJ whole genome shotgun (WGS) entry which is preliminary data.</text>
</comment>
<name>A0ABQ7CX64_BRACR</name>
<accession>A0ABQ7CX64</accession>
<evidence type="ECO:0000256" key="1">
    <source>
        <dbReference type="SAM" id="MobiDB-lite"/>
    </source>
</evidence>
<sequence length="356" mass="40622">MSSRKKASKRGTYRGFSSEGVHDEILVPKAEFVPHSMDPADSEAYWTARYGSITPPSEKSFPVMNQHVIEFRIPCRGEIADNPPEGYFTCYESFLVLCCLWFPIPEIIVRVLDRFEVSVSQLNPTSFQHLIGVVIVIYEHGLSLTTDHFEAIFRLQLVSKPHLYRLVPRKYMTVIKGLISNSNPWTKFFFFVRISAGSVEKNCIPLFQSKPNGSPFINPLSPFPGDVIEMRDLLRNGPFFWTFFTPRRVRKALRLVHPGLEMGVEANSDSESDDPASCDLPAEETNVRSSKGKGIDLGDIEFSVYDLFFQDGTRTLLMVMVAVRARYIFRILMSSLLVYPRVSILLRSWTNWEGPM</sequence>